<protein>
    <submittedName>
        <fullName evidence="1">Uncharacterized protein</fullName>
    </submittedName>
</protein>
<name>A0ACC5PVE2_ENTAG</name>
<keyword evidence="2" id="KW-1185">Reference proteome</keyword>
<accession>A0ACC5PVE2</accession>
<sequence>MANSDLFNKAKFTKNDLLTPDLNRTHRVSAAAPLTVINKRISYMLATFFKRGAIICHI</sequence>
<dbReference type="Proteomes" id="UP000610459">
    <property type="component" value="Unassembled WGS sequence"/>
</dbReference>
<gene>
    <name evidence="1" type="ORF">IFT41_23995</name>
</gene>
<evidence type="ECO:0000313" key="2">
    <source>
        <dbReference type="Proteomes" id="UP000610459"/>
    </source>
</evidence>
<reference evidence="1 2" key="1">
    <citation type="journal article" date="2020" name="FEMS Microbiol. Ecol.">
        <title>Temporal dynamics of bacterial communities during seed development and maturation.</title>
        <authorList>
            <person name="Chesneau G."/>
            <person name="Torres-Cortes G."/>
            <person name="Briand M."/>
            <person name="Darrasse A."/>
            <person name="Preveaux A."/>
            <person name="Marais C."/>
            <person name="Jacques M.A."/>
            <person name="Shade A."/>
            <person name="Barret M."/>
        </authorList>
    </citation>
    <scope>NUCLEOTIDE SEQUENCE [LARGE SCALE GENOMIC DNA]</scope>
    <source>
        <strain evidence="1 2">CFBP13709</strain>
    </source>
</reference>
<organism evidence="1 2">
    <name type="scientific">Enterobacter agglomerans</name>
    <name type="common">Erwinia herbicola</name>
    <name type="synonym">Pantoea agglomerans</name>
    <dbReference type="NCBI Taxonomy" id="549"/>
    <lineage>
        <taxon>Bacteria</taxon>
        <taxon>Pseudomonadati</taxon>
        <taxon>Pseudomonadota</taxon>
        <taxon>Gammaproteobacteria</taxon>
        <taxon>Enterobacterales</taxon>
        <taxon>Erwiniaceae</taxon>
        <taxon>Pantoea</taxon>
        <taxon>Pantoea agglomerans group</taxon>
    </lineage>
</organism>
<comment type="caution">
    <text evidence="1">The sequence shown here is derived from an EMBL/GenBank/DDBJ whole genome shotgun (WGS) entry which is preliminary data.</text>
</comment>
<proteinExistence type="predicted"/>
<dbReference type="EMBL" id="JACYNR010000038">
    <property type="protein sequence ID" value="MBD8129162.1"/>
    <property type="molecule type" value="Genomic_DNA"/>
</dbReference>
<evidence type="ECO:0000313" key="1">
    <source>
        <dbReference type="EMBL" id="MBD8129162.1"/>
    </source>
</evidence>